<feature type="domain" description="Carrier" evidence="1">
    <location>
        <begin position="2"/>
        <end position="81"/>
    </location>
</feature>
<sequence>MSLHEKTVERVREIIGDMSPNKVRDPQPDQNLVEDLGYESVSFMELALALEAEFNLFEFDEEQAENMITVGDVSNLIGELVVAAGE</sequence>
<dbReference type="SUPFAM" id="SSF47336">
    <property type="entry name" value="ACP-like"/>
    <property type="match status" value="1"/>
</dbReference>
<evidence type="ECO:0000259" key="1">
    <source>
        <dbReference type="PROSITE" id="PS50075"/>
    </source>
</evidence>
<proteinExistence type="predicted"/>
<comment type="caution">
    <text evidence="2">The sequence shown here is derived from an EMBL/GenBank/DDBJ whole genome shotgun (WGS) entry which is preliminary data.</text>
</comment>
<name>A0ABW3DPN3_9ACTN</name>
<accession>A0ABW3DPN3</accession>
<dbReference type="InterPro" id="IPR036736">
    <property type="entry name" value="ACP-like_sf"/>
</dbReference>
<dbReference type="Proteomes" id="UP001597024">
    <property type="component" value="Unassembled WGS sequence"/>
</dbReference>
<dbReference type="EMBL" id="JBHTHX010000271">
    <property type="protein sequence ID" value="MFD0885017.1"/>
    <property type="molecule type" value="Genomic_DNA"/>
</dbReference>
<dbReference type="InterPro" id="IPR009081">
    <property type="entry name" value="PP-bd_ACP"/>
</dbReference>
<evidence type="ECO:0000313" key="2">
    <source>
        <dbReference type="EMBL" id="MFD0885017.1"/>
    </source>
</evidence>
<organism evidence="2 3">
    <name type="scientific">Streptosporangium algeriense</name>
    <dbReference type="NCBI Taxonomy" id="1682748"/>
    <lineage>
        <taxon>Bacteria</taxon>
        <taxon>Bacillati</taxon>
        <taxon>Actinomycetota</taxon>
        <taxon>Actinomycetes</taxon>
        <taxon>Streptosporangiales</taxon>
        <taxon>Streptosporangiaceae</taxon>
        <taxon>Streptosporangium</taxon>
    </lineage>
</organism>
<dbReference type="PROSITE" id="PS50075">
    <property type="entry name" value="CARRIER"/>
    <property type="match status" value="1"/>
</dbReference>
<protein>
    <submittedName>
        <fullName evidence="2">Phosphopantetheine-binding protein</fullName>
    </submittedName>
</protein>
<reference evidence="3" key="1">
    <citation type="journal article" date="2019" name="Int. J. Syst. Evol. Microbiol.">
        <title>The Global Catalogue of Microorganisms (GCM) 10K type strain sequencing project: providing services to taxonomists for standard genome sequencing and annotation.</title>
        <authorList>
            <consortium name="The Broad Institute Genomics Platform"/>
            <consortium name="The Broad Institute Genome Sequencing Center for Infectious Disease"/>
            <person name="Wu L."/>
            <person name="Ma J."/>
        </authorList>
    </citation>
    <scope>NUCLEOTIDE SEQUENCE [LARGE SCALE GENOMIC DNA]</scope>
    <source>
        <strain evidence="3">CCUG 62974</strain>
    </source>
</reference>
<evidence type="ECO:0000313" key="3">
    <source>
        <dbReference type="Proteomes" id="UP001597024"/>
    </source>
</evidence>
<gene>
    <name evidence="2" type="ORF">ACFQ08_10705</name>
</gene>
<dbReference type="Gene3D" id="1.10.1200.10">
    <property type="entry name" value="ACP-like"/>
    <property type="match status" value="1"/>
</dbReference>
<dbReference type="Pfam" id="PF00550">
    <property type="entry name" value="PP-binding"/>
    <property type="match status" value="1"/>
</dbReference>
<keyword evidence="3" id="KW-1185">Reference proteome</keyword>